<reference evidence="1" key="1">
    <citation type="submission" date="2023-10" db="EMBL/GenBank/DDBJ databases">
        <authorList>
            <person name="Chen Y."/>
            <person name="Shah S."/>
            <person name="Dougan E. K."/>
            <person name="Thang M."/>
            <person name="Chan C."/>
        </authorList>
    </citation>
    <scope>NUCLEOTIDE SEQUENCE [LARGE SCALE GENOMIC DNA]</scope>
</reference>
<sequence length="295" mass="31191">MPAAAAAAAAAQAVAARGEQNGTKTLLLRSGGMLGSASGGTTKLATSLSGTVPAPSSGVTWSQLQNFLFPANLEHPESTGRLELFAQHGPVDQSSRLRGGRGGKHVHTDAEIRLMIKNETREALFAVIGKPRDTAEVVVDQLLPVALVHNYTLSEIKHILKDVPVGSSGQMDFADLQDAILANQQRRLKALVKHRGGVVKERGPVVPYQSAAAEEGVPPGGAVGEAEEASVRLHADRWAGGAEPDQLAHGQCPADPRAWLRQRQVGPLLCLEAHRQELLRGGGAGKFCMFTLIVR</sequence>
<protein>
    <submittedName>
        <fullName evidence="1">Uncharacterized protein</fullName>
    </submittedName>
</protein>
<dbReference type="EMBL" id="CAUYUJ010014300">
    <property type="protein sequence ID" value="CAK0839513.1"/>
    <property type="molecule type" value="Genomic_DNA"/>
</dbReference>
<accession>A0ABN9T4H7</accession>
<name>A0ABN9T4H7_9DINO</name>
<dbReference type="Proteomes" id="UP001189429">
    <property type="component" value="Unassembled WGS sequence"/>
</dbReference>
<comment type="caution">
    <text evidence="1">The sequence shown here is derived from an EMBL/GenBank/DDBJ whole genome shotgun (WGS) entry which is preliminary data.</text>
</comment>
<keyword evidence="2" id="KW-1185">Reference proteome</keyword>
<evidence type="ECO:0000313" key="2">
    <source>
        <dbReference type="Proteomes" id="UP001189429"/>
    </source>
</evidence>
<organism evidence="1 2">
    <name type="scientific">Prorocentrum cordatum</name>
    <dbReference type="NCBI Taxonomy" id="2364126"/>
    <lineage>
        <taxon>Eukaryota</taxon>
        <taxon>Sar</taxon>
        <taxon>Alveolata</taxon>
        <taxon>Dinophyceae</taxon>
        <taxon>Prorocentrales</taxon>
        <taxon>Prorocentraceae</taxon>
        <taxon>Prorocentrum</taxon>
    </lineage>
</organism>
<evidence type="ECO:0000313" key="1">
    <source>
        <dbReference type="EMBL" id="CAK0839513.1"/>
    </source>
</evidence>
<proteinExistence type="predicted"/>
<gene>
    <name evidence="1" type="ORF">PCOR1329_LOCUS35175</name>
</gene>